<proteinExistence type="predicted"/>
<comment type="caution">
    <text evidence="1">The sequence shown here is derived from an EMBL/GenBank/DDBJ whole genome shotgun (WGS) entry which is preliminary data.</text>
</comment>
<keyword evidence="2" id="KW-1185">Reference proteome</keyword>
<evidence type="ECO:0000313" key="1">
    <source>
        <dbReference type="EMBL" id="KAJ7637863.1"/>
    </source>
</evidence>
<dbReference type="AlphaFoldDB" id="A0AAD7FT58"/>
<name>A0AAD7FT58_MYCRO</name>
<feature type="non-terminal residue" evidence="1">
    <location>
        <position position="1"/>
    </location>
</feature>
<accession>A0AAD7FT58</accession>
<protein>
    <submittedName>
        <fullName evidence="1">Uncharacterized protein</fullName>
    </submittedName>
</protein>
<sequence>YPRNLDSFAYHLRLPNLPDLLQQFFYAQDHEDLDIPLADVPLEDLPDAPRSIKVFPSAVATFYASSDQSGLGGLLRERIRAVRSWRGGAP</sequence>
<reference evidence="1" key="1">
    <citation type="submission" date="2023-03" db="EMBL/GenBank/DDBJ databases">
        <title>Massive genome expansion in bonnet fungi (Mycena s.s.) driven by repeated elements and novel gene families across ecological guilds.</title>
        <authorList>
            <consortium name="Lawrence Berkeley National Laboratory"/>
            <person name="Harder C.B."/>
            <person name="Miyauchi S."/>
            <person name="Viragh M."/>
            <person name="Kuo A."/>
            <person name="Thoen E."/>
            <person name="Andreopoulos B."/>
            <person name="Lu D."/>
            <person name="Skrede I."/>
            <person name="Drula E."/>
            <person name="Henrissat B."/>
            <person name="Morin E."/>
            <person name="Kohler A."/>
            <person name="Barry K."/>
            <person name="LaButti K."/>
            <person name="Morin E."/>
            <person name="Salamov A."/>
            <person name="Lipzen A."/>
            <person name="Mereny Z."/>
            <person name="Hegedus B."/>
            <person name="Baldrian P."/>
            <person name="Stursova M."/>
            <person name="Weitz H."/>
            <person name="Taylor A."/>
            <person name="Grigoriev I.V."/>
            <person name="Nagy L.G."/>
            <person name="Martin F."/>
            <person name="Kauserud H."/>
        </authorList>
    </citation>
    <scope>NUCLEOTIDE SEQUENCE</scope>
    <source>
        <strain evidence="1">CBHHK067</strain>
    </source>
</reference>
<gene>
    <name evidence="1" type="ORF">B0H17DRAFT_844525</name>
</gene>
<dbReference type="Proteomes" id="UP001221757">
    <property type="component" value="Unassembled WGS sequence"/>
</dbReference>
<feature type="non-terminal residue" evidence="1">
    <location>
        <position position="90"/>
    </location>
</feature>
<organism evidence="1 2">
    <name type="scientific">Mycena rosella</name>
    <name type="common">Pink bonnet</name>
    <name type="synonym">Agaricus rosellus</name>
    <dbReference type="NCBI Taxonomy" id="1033263"/>
    <lineage>
        <taxon>Eukaryota</taxon>
        <taxon>Fungi</taxon>
        <taxon>Dikarya</taxon>
        <taxon>Basidiomycota</taxon>
        <taxon>Agaricomycotina</taxon>
        <taxon>Agaricomycetes</taxon>
        <taxon>Agaricomycetidae</taxon>
        <taxon>Agaricales</taxon>
        <taxon>Marasmiineae</taxon>
        <taxon>Mycenaceae</taxon>
        <taxon>Mycena</taxon>
    </lineage>
</organism>
<dbReference type="EMBL" id="JARKIE010000447">
    <property type="protein sequence ID" value="KAJ7637863.1"/>
    <property type="molecule type" value="Genomic_DNA"/>
</dbReference>
<evidence type="ECO:0000313" key="2">
    <source>
        <dbReference type="Proteomes" id="UP001221757"/>
    </source>
</evidence>